<reference evidence="16 17" key="1">
    <citation type="submission" date="2020-10" db="EMBL/GenBank/DDBJ databases">
        <title>Nocardioides sp. isolated from sludge.</title>
        <authorList>
            <person name="Zhang X."/>
        </authorList>
    </citation>
    <scope>NUCLEOTIDE SEQUENCE [LARGE SCALE GENOMIC DNA]</scope>
    <source>
        <strain evidence="16 17">Y6</strain>
    </source>
</reference>
<evidence type="ECO:0000256" key="13">
    <source>
        <dbReference type="ARBA" id="ARBA00049494"/>
    </source>
</evidence>
<evidence type="ECO:0000256" key="14">
    <source>
        <dbReference type="PIRNR" id="PIRNR004491"/>
    </source>
</evidence>
<dbReference type="SUPFAM" id="SSF82114">
    <property type="entry name" value="Riboflavin kinase-like"/>
    <property type="match status" value="1"/>
</dbReference>
<evidence type="ECO:0000256" key="2">
    <source>
        <dbReference type="ARBA" id="ARBA00005201"/>
    </source>
</evidence>
<evidence type="ECO:0000256" key="5">
    <source>
        <dbReference type="ARBA" id="ARBA00022679"/>
    </source>
</evidence>
<dbReference type="EC" id="2.7.1.26" evidence="14"/>
<keyword evidence="7 14" id="KW-0547">Nucleotide-binding</keyword>
<keyword evidence="17" id="KW-1185">Reference proteome</keyword>
<keyword evidence="4 14" id="KW-0288">FMN</keyword>
<evidence type="ECO:0000256" key="12">
    <source>
        <dbReference type="ARBA" id="ARBA00047880"/>
    </source>
</evidence>
<evidence type="ECO:0000256" key="9">
    <source>
        <dbReference type="ARBA" id="ARBA00022827"/>
    </source>
</evidence>
<dbReference type="NCBIfam" id="TIGR00125">
    <property type="entry name" value="cyt_tran_rel"/>
    <property type="match status" value="1"/>
</dbReference>
<evidence type="ECO:0000313" key="17">
    <source>
        <dbReference type="Proteomes" id="UP000756387"/>
    </source>
</evidence>
<keyword evidence="8 14" id="KW-0418">Kinase</keyword>
<dbReference type="Pfam" id="PF01687">
    <property type="entry name" value="Flavokinase"/>
    <property type="match status" value="1"/>
</dbReference>
<dbReference type="SMART" id="SM00904">
    <property type="entry name" value="Flavokinase"/>
    <property type="match status" value="1"/>
</dbReference>
<accession>A0ABR9RP36</accession>
<sequence>MHVWRQFDEVPRDLGATVVSIGNFDGVHRGHQHVLRRARALADELGVEKLVVVTFDPHPIAVLRPEHAPPTLTSIDTRVALLAEHGVDAVLVVPFDREIAAWTPEQFIDRVLTTPLRSRAVVVGANFRFGNRAAGDVALLREAGVERGFEVEGVALDGGPQVWSSTYVRQCLATGDVAGAAEALGRQFTVRGAVVRGDQRGRELGYPTANVPTPGNEAAPADGVYAGWLTRRDTGQRYPAAISVGTNPTFAGDRERRVESYVLDRDDLEFYGVEVEVAFVDRIRGMVRFDSVEALVETMRDDVERARVILAT</sequence>
<evidence type="ECO:0000313" key="16">
    <source>
        <dbReference type="EMBL" id="MBE7323329.1"/>
    </source>
</evidence>
<dbReference type="InterPro" id="IPR014729">
    <property type="entry name" value="Rossmann-like_a/b/a_fold"/>
</dbReference>
<dbReference type="Gene3D" id="2.40.30.30">
    <property type="entry name" value="Riboflavin kinase-like"/>
    <property type="match status" value="1"/>
</dbReference>
<dbReference type="GO" id="GO:0003919">
    <property type="term" value="F:FMN adenylyltransferase activity"/>
    <property type="evidence" value="ECO:0007669"/>
    <property type="project" value="UniProtKB-EC"/>
</dbReference>
<dbReference type="PANTHER" id="PTHR22749:SF6">
    <property type="entry name" value="RIBOFLAVIN KINASE"/>
    <property type="match status" value="1"/>
</dbReference>
<dbReference type="InterPro" id="IPR002606">
    <property type="entry name" value="Riboflavin_kinase_bac"/>
</dbReference>
<dbReference type="PANTHER" id="PTHR22749">
    <property type="entry name" value="RIBOFLAVIN KINASE/FMN ADENYLYLTRANSFERASE"/>
    <property type="match status" value="1"/>
</dbReference>
<comment type="pathway">
    <text evidence="2 14">Cofactor biosynthesis; FMN biosynthesis; FMN from riboflavin (ATP route): step 1/1.</text>
</comment>
<dbReference type="PIRSF" id="PIRSF004491">
    <property type="entry name" value="FAD_Synth"/>
    <property type="match status" value="1"/>
</dbReference>
<dbReference type="SUPFAM" id="SSF52374">
    <property type="entry name" value="Nucleotidylyl transferase"/>
    <property type="match status" value="1"/>
</dbReference>
<gene>
    <name evidence="16" type="ORF">IEQ44_01505</name>
</gene>
<dbReference type="NCBIfam" id="TIGR00083">
    <property type="entry name" value="ribF"/>
    <property type="match status" value="1"/>
</dbReference>
<comment type="catalytic activity">
    <reaction evidence="12 14">
        <text>riboflavin + ATP = FMN + ADP + H(+)</text>
        <dbReference type="Rhea" id="RHEA:14357"/>
        <dbReference type="ChEBI" id="CHEBI:15378"/>
        <dbReference type="ChEBI" id="CHEBI:30616"/>
        <dbReference type="ChEBI" id="CHEBI:57986"/>
        <dbReference type="ChEBI" id="CHEBI:58210"/>
        <dbReference type="ChEBI" id="CHEBI:456216"/>
        <dbReference type="EC" id="2.7.1.26"/>
    </reaction>
</comment>
<name>A0ABR9RP36_9ACTN</name>
<evidence type="ECO:0000256" key="11">
    <source>
        <dbReference type="ARBA" id="ARBA00023268"/>
    </source>
</evidence>
<keyword evidence="10 14" id="KW-0067">ATP-binding</keyword>
<comment type="similarity">
    <text evidence="14">Belongs to the ribF family.</text>
</comment>
<dbReference type="InterPro" id="IPR023465">
    <property type="entry name" value="Riboflavin_kinase_dom_sf"/>
</dbReference>
<evidence type="ECO:0000256" key="6">
    <source>
        <dbReference type="ARBA" id="ARBA00022695"/>
    </source>
</evidence>
<comment type="pathway">
    <text evidence="1 14">Cofactor biosynthesis; FAD biosynthesis; FAD from FMN: step 1/1.</text>
</comment>
<dbReference type="InterPro" id="IPR015864">
    <property type="entry name" value="FAD_synthase"/>
</dbReference>
<evidence type="ECO:0000256" key="3">
    <source>
        <dbReference type="ARBA" id="ARBA00022630"/>
    </source>
</evidence>
<dbReference type="CDD" id="cd02064">
    <property type="entry name" value="FAD_synthetase_N"/>
    <property type="match status" value="1"/>
</dbReference>
<evidence type="ECO:0000259" key="15">
    <source>
        <dbReference type="SMART" id="SM00904"/>
    </source>
</evidence>
<dbReference type="EC" id="2.7.7.2" evidence="14"/>
<dbReference type="Proteomes" id="UP000756387">
    <property type="component" value="Unassembled WGS sequence"/>
</dbReference>
<organism evidence="16 17">
    <name type="scientific">Nocardioides malaquae</name>
    <dbReference type="NCBI Taxonomy" id="2773426"/>
    <lineage>
        <taxon>Bacteria</taxon>
        <taxon>Bacillati</taxon>
        <taxon>Actinomycetota</taxon>
        <taxon>Actinomycetes</taxon>
        <taxon>Propionibacteriales</taxon>
        <taxon>Nocardioidaceae</taxon>
        <taxon>Nocardioides</taxon>
    </lineage>
</organism>
<dbReference type="Gene3D" id="3.40.50.620">
    <property type="entry name" value="HUPs"/>
    <property type="match status" value="1"/>
</dbReference>
<feature type="domain" description="Riboflavin kinase" evidence="15">
    <location>
        <begin position="183"/>
        <end position="311"/>
    </location>
</feature>
<protein>
    <recommendedName>
        <fullName evidence="14">Riboflavin biosynthesis protein</fullName>
    </recommendedName>
    <domain>
        <recommendedName>
            <fullName evidence="14">Riboflavin kinase</fullName>
            <ecNumber evidence="14">2.7.1.26</ecNumber>
        </recommendedName>
        <alternativeName>
            <fullName evidence="14">Flavokinase</fullName>
        </alternativeName>
    </domain>
    <domain>
        <recommendedName>
            <fullName evidence="14">FMN adenylyltransferase</fullName>
            <ecNumber evidence="14">2.7.7.2</ecNumber>
        </recommendedName>
        <alternativeName>
            <fullName evidence="14">FAD pyrophosphorylase</fullName>
        </alternativeName>
        <alternativeName>
            <fullName evidence="14">FAD synthase</fullName>
        </alternativeName>
    </domain>
</protein>
<dbReference type="InterPro" id="IPR015865">
    <property type="entry name" value="Riboflavin_kinase_bac/euk"/>
</dbReference>
<dbReference type="EMBL" id="JADCSA010000001">
    <property type="protein sequence ID" value="MBE7323329.1"/>
    <property type="molecule type" value="Genomic_DNA"/>
</dbReference>
<comment type="caution">
    <text evidence="16">The sequence shown here is derived from an EMBL/GenBank/DDBJ whole genome shotgun (WGS) entry which is preliminary data.</text>
</comment>
<keyword evidence="3 14" id="KW-0285">Flavoprotein</keyword>
<evidence type="ECO:0000256" key="7">
    <source>
        <dbReference type="ARBA" id="ARBA00022741"/>
    </source>
</evidence>
<evidence type="ECO:0000256" key="8">
    <source>
        <dbReference type="ARBA" id="ARBA00022777"/>
    </source>
</evidence>
<dbReference type="InterPro" id="IPR023468">
    <property type="entry name" value="Riboflavin_kinase"/>
</dbReference>
<keyword evidence="9 14" id="KW-0274">FAD</keyword>
<dbReference type="InterPro" id="IPR004821">
    <property type="entry name" value="Cyt_trans-like"/>
</dbReference>
<proteinExistence type="inferred from homology"/>
<comment type="catalytic activity">
    <reaction evidence="13 14">
        <text>FMN + ATP + H(+) = FAD + diphosphate</text>
        <dbReference type="Rhea" id="RHEA:17237"/>
        <dbReference type="ChEBI" id="CHEBI:15378"/>
        <dbReference type="ChEBI" id="CHEBI:30616"/>
        <dbReference type="ChEBI" id="CHEBI:33019"/>
        <dbReference type="ChEBI" id="CHEBI:57692"/>
        <dbReference type="ChEBI" id="CHEBI:58210"/>
        <dbReference type="EC" id="2.7.7.2"/>
    </reaction>
</comment>
<dbReference type="RefSeq" id="WP_193636744.1">
    <property type="nucleotide sequence ID" value="NZ_JADCSA010000001.1"/>
</dbReference>
<keyword evidence="6 14" id="KW-0548">Nucleotidyltransferase</keyword>
<dbReference type="GO" id="GO:0008531">
    <property type="term" value="F:riboflavin kinase activity"/>
    <property type="evidence" value="ECO:0007669"/>
    <property type="project" value="UniProtKB-EC"/>
</dbReference>
<keyword evidence="5 14" id="KW-0808">Transferase</keyword>
<evidence type="ECO:0000256" key="4">
    <source>
        <dbReference type="ARBA" id="ARBA00022643"/>
    </source>
</evidence>
<dbReference type="Pfam" id="PF06574">
    <property type="entry name" value="FAD_syn"/>
    <property type="match status" value="1"/>
</dbReference>
<keyword evidence="11" id="KW-0511">Multifunctional enzyme</keyword>
<dbReference type="NCBIfam" id="NF004160">
    <property type="entry name" value="PRK05627.1-3"/>
    <property type="match status" value="1"/>
</dbReference>
<evidence type="ECO:0000256" key="10">
    <source>
        <dbReference type="ARBA" id="ARBA00022840"/>
    </source>
</evidence>
<evidence type="ECO:0000256" key="1">
    <source>
        <dbReference type="ARBA" id="ARBA00004726"/>
    </source>
</evidence>